<feature type="transmembrane region" description="Helical" evidence="5">
    <location>
        <begin position="168"/>
        <end position="189"/>
    </location>
</feature>
<keyword evidence="2 5" id="KW-0812">Transmembrane</keyword>
<evidence type="ECO:0000259" key="6">
    <source>
        <dbReference type="Pfam" id="PF01794"/>
    </source>
</evidence>
<evidence type="ECO:0000256" key="2">
    <source>
        <dbReference type="ARBA" id="ARBA00022692"/>
    </source>
</evidence>
<evidence type="ECO:0000313" key="8">
    <source>
        <dbReference type="EMBL" id="QTU84684.1"/>
    </source>
</evidence>
<feature type="transmembrane region" description="Helical" evidence="5">
    <location>
        <begin position="26"/>
        <end position="45"/>
    </location>
</feature>
<keyword evidence="9" id="KW-1185">Reference proteome</keyword>
<feature type="domain" description="Ferric oxidoreductase" evidence="6">
    <location>
        <begin position="78"/>
        <end position="176"/>
    </location>
</feature>
<evidence type="ECO:0000256" key="1">
    <source>
        <dbReference type="ARBA" id="ARBA00004141"/>
    </source>
</evidence>
<evidence type="ECO:0000256" key="3">
    <source>
        <dbReference type="ARBA" id="ARBA00022989"/>
    </source>
</evidence>
<reference evidence="7 9" key="1">
    <citation type="submission" date="2019-11" db="EMBL/GenBank/DDBJ databases">
        <title>Eggerthellaceae novel genus isolated from the rectal contents of marmort.</title>
        <authorList>
            <person name="Zhang G."/>
        </authorList>
    </citation>
    <scope>NUCLEOTIDE SEQUENCE [LARGE SCALE GENOMIC DNA]</scope>
    <source>
        <strain evidence="9">zg-886</strain>
        <strain evidence="7">Zg-886</strain>
    </source>
</reference>
<feature type="transmembrane region" description="Helical" evidence="5">
    <location>
        <begin position="95"/>
        <end position="116"/>
    </location>
</feature>
<gene>
    <name evidence="7" type="ORF">GMI68_00305</name>
    <name evidence="8" type="ORF">J7S26_01795</name>
</gene>
<evidence type="ECO:0000313" key="7">
    <source>
        <dbReference type="EMBL" id="NHM13227.1"/>
    </source>
</evidence>
<dbReference type="GO" id="GO:0016020">
    <property type="term" value="C:membrane"/>
    <property type="evidence" value="ECO:0007669"/>
    <property type="project" value="UniProtKB-SubCell"/>
</dbReference>
<name>A0A9E6SUQ6_9ACTN</name>
<feature type="transmembrane region" description="Helical" evidence="5">
    <location>
        <begin position="128"/>
        <end position="147"/>
    </location>
</feature>
<sequence length="243" mass="26790">MSFLITFVITVVACFVLRNPLRKFPVVFYALSVALVAFYFALPMLELPRAVMLATMFTMGRCFVPVAMFVVVMYIGVLPYTSRARRWLQPVRGPLSIMACILVLGHMVGYVMSYMPRVFGSVAVSGNVLASFVVAMVLFVLLLVLGVTSFEFVKRRMNARTWKRVQRLAYVFYALVYVHLMLMLLPSALSGGESAAFGMVVYTVVFGAYAVARVFVAVRGLGTTLDTAESEVAGDADLGPARK</sequence>
<evidence type="ECO:0000256" key="4">
    <source>
        <dbReference type="ARBA" id="ARBA00023136"/>
    </source>
</evidence>
<evidence type="ECO:0000313" key="9">
    <source>
        <dbReference type="Proteomes" id="UP000636394"/>
    </source>
</evidence>
<proteinExistence type="predicted"/>
<dbReference type="Proteomes" id="UP000636394">
    <property type="component" value="Unassembled WGS sequence"/>
</dbReference>
<dbReference type="Pfam" id="PF01794">
    <property type="entry name" value="Ferric_reduct"/>
    <property type="match status" value="1"/>
</dbReference>
<comment type="subcellular location">
    <subcellularLocation>
        <location evidence="1">Membrane</location>
        <topology evidence="1">Multi-pass membrane protein</topology>
    </subcellularLocation>
</comment>
<dbReference type="AlphaFoldDB" id="A0A9E6SUQ6"/>
<dbReference type="EMBL" id="WPCR01000001">
    <property type="protein sequence ID" value="NHM13227.1"/>
    <property type="molecule type" value="Genomic_DNA"/>
</dbReference>
<dbReference type="Proteomes" id="UP000671910">
    <property type="component" value="Chromosome"/>
</dbReference>
<dbReference type="KEGG" id="ebz:J7S26_01795"/>
<dbReference type="InterPro" id="IPR013130">
    <property type="entry name" value="Fe3_Rdtase_TM_dom"/>
</dbReference>
<keyword evidence="3 5" id="KW-1133">Transmembrane helix</keyword>
<evidence type="ECO:0000256" key="5">
    <source>
        <dbReference type="SAM" id="Phobius"/>
    </source>
</evidence>
<feature type="transmembrane region" description="Helical" evidence="5">
    <location>
        <begin position="195"/>
        <end position="216"/>
    </location>
</feature>
<evidence type="ECO:0000313" key="10">
    <source>
        <dbReference type="Proteomes" id="UP000671910"/>
    </source>
</evidence>
<accession>A0A9E6SUQ6</accession>
<reference evidence="8" key="2">
    <citation type="submission" date="2021-04" db="EMBL/GenBank/DDBJ databases">
        <title>Novel species in family Eggerthellaceae.</title>
        <authorList>
            <person name="Zhang G."/>
        </authorList>
    </citation>
    <scope>NUCLEOTIDE SEQUENCE</scope>
    <source>
        <strain evidence="8">Zg-886</strain>
    </source>
</reference>
<keyword evidence="4 5" id="KW-0472">Membrane</keyword>
<dbReference type="EMBL" id="CP072829">
    <property type="protein sequence ID" value="QTU84684.1"/>
    <property type="molecule type" value="Genomic_DNA"/>
</dbReference>
<dbReference type="RefSeq" id="WP_166338016.1">
    <property type="nucleotide sequence ID" value="NZ_CP072829.1"/>
</dbReference>
<protein>
    <submittedName>
        <fullName evidence="8">Ferric reductase-like transmembrane domain-containing protein</fullName>
    </submittedName>
</protein>
<organism evidence="8 10">
    <name type="scientific">Xiamenia xianingshaonis</name>
    <dbReference type="NCBI Taxonomy" id="2682776"/>
    <lineage>
        <taxon>Bacteria</taxon>
        <taxon>Bacillati</taxon>
        <taxon>Actinomycetota</taxon>
        <taxon>Coriobacteriia</taxon>
        <taxon>Eggerthellales</taxon>
        <taxon>Eggerthellaceae</taxon>
        <taxon>Xiamenia</taxon>
    </lineage>
</organism>
<feature type="transmembrane region" description="Helical" evidence="5">
    <location>
        <begin position="51"/>
        <end position="75"/>
    </location>
</feature>